<evidence type="ECO:0000313" key="5">
    <source>
        <dbReference type="Proteomes" id="UP001519887"/>
    </source>
</evidence>
<keyword evidence="3" id="KW-0859">Xylose metabolism</keyword>
<comment type="function">
    <text evidence="1">Transcriptional repressor of xylose-utilizing enzymes.</text>
</comment>
<dbReference type="Gene3D" id="1.10.10.10">
    <property type="entry name" value="Winged helix-like DNA-binding domain superfamily/Winged helix DNA-binding domain"/>
    <property type="match status" value="1"/>
</dbReference>
<reference evidence="4 5" key="1">
    <citation type="submission" date="2021-07" db="EMBL/GenBank/DDBJ databases">
        <title>Paenibacillus radiodurans sp. nov., isolated from the southeastern edge of Tengger Desert.</title>
        <authorList>
            <person name="Zhang G."/>
        </authorList>
    </citation>
    <scope>NUCLEOTIDE SEQUENCE [LARGE SCALE GENOMIC DNA]</scope>
    <source>
        <strain evidence="4 5">CCM 7311</strain>
    </source>
</reference>
<dbReference type="SUPFAM" id="SSF46785">
    <property type="entry name" value="Winged helix' DNA-binding domain"/>
    <property type="match status" value="1"/>
</dbReference>
<dbReference type="InterPro" id="IPR043129">
    <property type="entry name" value="ATPase_NBD"/>
</dbReference>
<proteinExistence type="inferred from homology"/>
<keyword evidence="3" id="KW-0119">Carbohydrate metabolism</keyword>
<dbReference type="Proteomes" id="UP001519887">
    <property type="component" value="Unassembled WGS sequence"/>
</dbReference>
<dbReference type="SUPFAM" id="SSF53067">
    <property type="entry name" value="Actin-like ATPase domain"/>
    <property type="match status" value="1"/>
</dbReference>
<dbReference type="InterPro" id="IPR036388">
    <property type="entry name" value="WH-like_DNA-bd_sf"/>
</dbReference>
<dbReference type="PANTHER" id="PTHR18964:SF149">
    <property type="entry name" value="BIFUNCTIONAL UDP-N-ACETYLGLUCOSAMINE 2-EPIMERASE_N-ACETYLMANNOSAMINE KINASE"/>
    <property type="match status" value="1"/>
</dbReference>
<gene>
    <name evidence="4" type="ORF">K0U00_02995</name>
</gene>
<dbReference type="EMBL" id="JAHZIK010000032">
    <property type="protein sequence ID" value="MBW7453008.1"/>
    <property type="molecule type" value="Genomic_DNA"/>
</dbReference>
<comment type="similarity">
    <text evidence="2">Belongs to the ROK (NagC/XylR) family.</text>
</comment>
<evidence type="ECO:0000313" key="4">
    <source>
        <dbReference type="EMBL" id="MBW7453008.1"/>
    </source>
</evidence>
<evidence type="ECO:0000256" key="1">
    <source>
        <dbReference type="ARBA" id="ARBA00002486"/>
    </source>
</evidence>
<dbReference type="InterPro" id="IPR036390">
    <property type="entry name" value="WH_DNA-bd_sf"/>
</dbReference>
<evidence type="ECO:0000256" key="2">
    <source>
        <dbReference type="ARBA" id="ARBA00006479"/>
    </source>
</evidence>
<dbReference type="InterPro" id="IPR000600">
    <property type="entry name" value="ROK"/>
</dbReference>
<dbReference type="Gene3D" id="3.30.420.40">
    <property type="match status" value="2"/>
</dbReference>
<comment type="caution">
    <text evidence="4">The sequence shown here is derived from an EMBL/GenBank/DDBJ whole genome shotgun (WGS) entry which is preliminary data.</text>
</comment>
<protein>
    <submittedName>
        <fullName evidence="4">ROK family transcriptional regulator</fullName>
    </submittedName>
</protein>
<organism evidence="4 5">
    <name type="scientific">Paenibacillus sepulcri</name>
    <dbReference type="NCBI Taxonomy" id="359917"/>
    <lineage>
        <taxon>Bacteria</taxon>
        <taxon>Bacillati</taxon>
        <taxon>Bacillota</taxon>
        <taxon>Bacilli</taxon>
        <taxon>Bacillales</taxon>
        <taxon>Paenibacillaceae</taxon>
        <taxon>Paenibacillus</taxon>
    </lineage>
</organism>
<accession>A0ABS7BWI4</accession>
<sequence length="375" mass="40168">MVKKGNLEMIKQVNSSLVLNLIREKQPITRAKIAQVLSLSRSTVSLIVEELIHKKFVTELGLSSSTSEGGRRGMKLGFNPKSAYGVGVEIGGSKCLLRITDLDGEIVFKEDHPVPKQLPEIVALIQACIDRSHISQDEIIGMGVGLPGTVDAENGILINDSPALGYKNVNLKQVFQPHFSFPLYFNNDVNCAAFGESASGSGANESNIVFISIGDGLGSAIIANGTIITGHRFSAGEIGYFITPDEVRSGVINEAEKFGTLEHKVSGTALAKSGYGAEEIFSLYANGDTRVIPIVDDFMVHLSAVISNIVSFMNPEKVIIGGEISEWLSPFLPGIKKRVSISTPIETTIELALLGKEACAMGAIAYAFQQIQGNE</sequence>
<dbReference type="PANTHER" id="PTHR18964">
    <property type="entry name" value="ROK (REPRESSOR, ORF, KINASE) FAMILY"/>
    <property type="match status" value="1"/>
</dbReference>
<evidence type="ECO:0000256" key="3">
    <source>
        <dbReference type="ARBA" id="ARBA00022629"/>
    </source>
</evidence>
<dbReference type="Pfam" id="PF00480">
    <property type="entry name" value="ROK"/>
    <property type="match status" value="1"/>
</dbReference>
<name>A0ABS7BWI4_9BACL</name>
<keyword evidence="5" id="KW-1185">Reference proteome</keyword>